<evidence type="ECO:0000313" key="2">
    <source>
        <dbReference type="Proteomes" id="UP000752013"/>
    </source>
</evidence>
<dbReference type="Gene3D" id="1.25.40.10">
    <property type="entry name" value="Tetratricopeptide repeat domain"/>
    <property type="match status" value="2"/>
</dbReference>
<organism evidence="1 2">
    <name type="scientific">Entomospira nematocerorum</name>
    <dbReference type="NCBI Taxonomy" id="2719987"/>
    <lineage>
        <taxon>Bacteria</taxon>
        <taxon>Pseudomonadati</taxon>
        <taxon>Spirochaetota</taxon>
        <taxon>Spirochaetia</taxon>
        <taxon>Spirochaetales</taxon>
        <taxon>Spirochaetaceae</taxon>
        <taxon>Entomospira</taxon>
    </lineage>
</organism>
<dbReference type="SMART" id="SM00028">
    <property type="entry name" value="TPR"/>
    <property type="match status" value="2"/>
</dbReference>
<dbReference type="AlphaFoldDB" id="A0A968GEB9"/>
<dbReference type="EMBL" id="JAATLK010000001">
    <property type="protein sequence ID" value="NIZ46633.1"/>
    <property type="molecule type" value="Genomic_DNA"/>
</dbReference>
<keyword evidence="2" id="KW-1185">Reference proteome</keyword>
<dbReference type="RefSeq" id="WP_167703087.1">
    <property type="nucleotide sequence ID" value="NZ_CP118168.1"/>
</dbReference>
<proteinExistence type="predicted"/>
<dbReference type="InterPro" id="IPR011990">
    <property type="entry name" value="TPR-like_helical_dom_sf"/>
</dbReference>
<protein>
    <recommendedName>
        <fullName evidence="3">Tetratricopeptide repeat protein</fullName>
    </recommendedName>
</protein>
<accession>A0A968GEB9</accession>
<dbReference type="SUPFAM" id="SSF48452">
    <property type="entry name" value="TPR-like"/>
    <property type="match status" value="1"/>
</dbReference>
<comment type="caution">
    <text evidence="1">The sequence shown here is derived from an EMBL/GenBank/DDBJ whole genome shotgun (WGS) entry which is preliminary data.</text>
</comment>
<gene>
    <name evidence="1" type="ORF">HCT46_01655</name>
</gene>
<sequence>MINGYRIVLILLILLSQLHIIVAQTQQDRAIRQASIALKERRYEDAIRLIDESQIIAEKLKYPTVYFEGMITKIRALVELGRYEEALSSAVEIETGAKKDSRLMQLLGEIYFYMGEGIRALPYFADYIAYNPTGDAVGRTYYQMAEVYLLQGRYYQAEIALTTAVYHNPSADRWWFRLGYTREQVSTLVSGSERIFMLNSAKTAYERAVQINPSNNEAKEKIAVLKRSLR</sequence>
<evidence type="ECO:0000313" key="1">
    <source>
        <dbReference type="EMBL" id="NIZ46633.1"/>
    </source>
</evidence>
<evidence type="ECO:0008006" key="3">
    <source>
        <dbReference type="Google" id="ProtNLM"/>
    </source>
</evidence>
<name>A0A968GEB9_9SPIO</name>
<dbReference type="Pfam" id="PF13181">
    <property type="entry name" value="TPR_8"/>
    <property type="match status" value="1"/>
</dbReference>
<reference evidence="1" key="1">
    <citation type="submission" date="2020-03" db="EMBL/GenBank/DDBJ databases">
        <title>Spirochaetal bacteria isolated from arthropods constitute a novel genus Entomospira genus novum within the order Spirochaetales.</title>
        <authorList>
            <person name="Grana-Miraglia L."/>
            <person name="Sikutova S."/>
            <person name="Fingerle V."/>
            <person name="Sing A."/>
            <person name="Castillo-Ramirez S."/>
            <person name="Margos G."/>
            <person name="Rudolf I."/>
        </authorList>
    </citation>
    <scope>NUCLEOTIDE SEQUENCE</scope>
    <source>
        <strain evidence="1">BR208</strain>
    </source>
</reference>
<dbReference type="Proteomes" id="UP000752013">
    <property type="component" value="Unassembled WGS sequence"/>
</dbReference>
<dbReference type="InterPro" id="IPR019734">
    <property type="entry name" value="TPR_rpt"/>
</dbReference>